<organism evidence="1 2">
    <name type="scientific">Lacticaseibacillus jixianensis</name>
    <dbReference type="NCBI Taxonomy" id="2486012"/>
    <lineage>
        <taxon>Bacteria</taxon>
        <taxon>Bacillati</taxon>
        <taxon>Bacillota</taxon>
        <taxon>Bacilli</taxon>
        <taxon>Lactobacillales</taxon>
        <taxon>Lactobacillaceae</taxon>
        <taxon>Lacticaseibacillus</taxon>
    </lineage>
</organism>
<evidence type="ECO:0000313" key="1">
    <source>
        <dbReference type="EMBL" id="MFD1393768.1"/>
    </source>
</evidence>
<dbReference type="RefSeq" id="WP_125585947.1">
    <property type="nucleotide sequence ID" value="NZ_JBHTMO010000030.1"/>
</dbReference>
<dbReference type="EMBL" id="JBHTMO010000030">
    <property type="protein sequence ID" value="MFD1393768.1"/>
    <property type="molecule type" value="Genomic_DNA"/>
</dbReference>
<gene>
    <name evidence="1" type="ORF">ACFQ3L_09340</name>
</gene>
<keyword evidence="2" id="KW-1185">Reference proteome</keyword>
<comment type="caution">
    <text evidence="1">The sequence shown here is derived from an EMBL/GenBank/DDBJ whole genome shotgun (WGS) entry which is preliminary data.</text>
</comment>
<dbReference type="Proteomes" id="UP001597249">
    <property type="component" value="Unassembled WGS sequence"/>
</dbReference>
<name>A0ABW4BB83_9LACO</name>
<evidence type="ECO:0000313" key="2">
    <source>
        <dbReference type="Proteomes" id="UP001597249"/>
    </source>
</evidence>
<protein>
    <submittedName>
        <fullName evidence="1">Uncharacterized protein</fullName>
    </submittedName>
</protein>
<proteinExistence type="predicted"/>
<reference evidence="2" key="1">
    <citation type="journal article" date="2019" name="Int. J. Syst. Evol. Microbiol.">
        <title>The Global Catalogue of Microorganisms (GCM) 10K type strain sequencing project: providing services to taxonomists for standard genome sequencing and annotation.</title>
        <authorList>
            <consortium name="The Broad Institute Genomics Platform"/>
            <consortium name="The Broad Institute Genome Sequencing Center for Infectious Disease"/>
            <person name="Wu L."/>
            <person name="Ma J."/>
        </authorList>
    </citation>
    <scope>NUCLEOTIDE SEQUENCE [LARGE SCALE GENOMIC DNA]</scope>
    <source>
        <strain evidence="2">CCM 8911</strain>
    </source>
</reference>
<sequence>MFDLPTYLKRPDALTKAEAYQIYQALHPRNADTDEDFATLWAMVLEDALAYASIRVRWNLQSRAERNAVDAARTAHHNSFIKALQALSRHTTKCGAPDWLKQLGDPAVNRKRIGDFAGYLVLFGVLQGR</sequence>
<accession>A0ABW4BB83</accession>
<dbReference type="Gene3D" id="1.10.287.800">
    <property type="entry name" value="protein ne1242"/>
    <property type="match status" value="1"/>
</dbReference>